<reference evidence="2" key="1">
    <citation type="journal article" date="2009" name="Science">
        <title>The B73 maize genome: complexity, diversity, and dynamics.</title>
        <authorList>
            <person name="Schnable P.S."/>
            <person name="Ware D."/>
            <person name="Fulton R.S."/>
            <person name="Stein J.C."/>
            <person name="Wei F."/>
            <person name="Pasternak S."/>
            <person name="Liang C."/>
            <person name="Zhang J."/>
            <person name="Fulton L."/>
            <person name="Graves T.A."/>
            <person name="Minx P."/>
            <person name="Reily A.D."/>
            <person name="Courtney L."/>
            <person name="Kruchowski S.S."/>
            <person name="Tomlinson C."/>
            <person name="Strong C."/>
            <person name="Delehaunty K."/>
            <person name="Fronick C."/>
            <person name="Courtney B."/>
            <person name="Rock S.M."/>
            <person name="Belter E."/>
            <person name="Du F."/>
            <person name="Kim K."/>
            <person name="Abbott R.M."/>
            <person name="Cotton M."/>
            <person name="Levy A."/>
            <person name="Marchetto P."/>
            <person name="Ochoa K."/>
            <person name="Jackson S.M."/>
            <person name="Gillam B."/>
            <person name="Chen W."/>
            <person name="Yan L."/>
            <person name="Higginbotham J."/>
            <person name="Cardenas M."/>
            <person name="Waligorski J."/>
            <person name="Applebaum E."/>
            <person name="Phelps L."/>
            <person name="Falcone J."/>
            <person name="Kanchi K."/>
            <person name="Thane T."/>
            <person name="Scimone A."/>
            <person name="Thane N."/>
            <person name="Henke J."/>
            <person name="Wang T."/>
            <person name="Ruppert J."/>
            <person name="Shah N."/>
            <person name="Rotter K."/>
            <person name="Hodges J."/>
            <person name="Ingenthron E."/>
            <person name="Cordes M."/>
            <person name="Kohlberg S."/>
            <person name="Sgro J."/>
            <person name="Delgado B."/>
            <person name="Mead K."/>
            <person name="Chinwalla A."/>
            <person name="Leonard S."/>
            <person name="Crouse K."/>
            <person name="Collura K."/>
            <person name="Kudrna D."/>
            <person name="Currie J."/>
            <person name="He R."/>
            <person name="Angelova A."/>
            <person name="Rajasekar S."/>
            <person name="Mueller T."/>
            <person name="Lomeli R."/>
            <person name="Scara G."/>
            <person name="Ko A."/>
            <person name="Delaney K."/>
            <person name="Wissotski M."/>
            <person name="Lopez G."/>
            <person name="Campos D."/>
            <person name="Braidotti M."/>
            <person name="Ashley E."/>
            <person name="Golser W."/>
            <person name="Kim H."/>
            <person name="Lee S."/>
            <person name="Lin J."/>
            <person name="Dujmic Z."/>
            <person name="Kim W."/>
            <person name="Talag J."/>
            <person name="Zuccolo A."/>
            <person name="Fan C."/>
            <person name="Sebastian A."/>
            <person name="Kramer M."/>
            <person name="Spiegel L."/>
            <person name="Nascimento L."/>
            <person name="Zutavern T."/>
            <person name="Miller B."/>
            <person name="Ambroise C."/>
            <person name="Muller S."/>
            <person name="Spooner W."/>
            <person name="Narechania A."/>
            <person name="Ren L."/>
            <person name="Wei S."/>
            <person name="Kumari S."/>
            <person name="Faga B."/>
            <person name="Levy M.J."/>
            <person name="McMahan L."/>
            <person name="Van Buren P."/>
            <person name="Vaughn M.W."/>
            <person name="Ying K."/>
            <person name="Yeh C.-T."/>
            <person name="Emrich S.J."/>
            <person name="Jia Y."/>
            <person name="Kalyanaraman A."/>
            <person name="Hsia A.-P."/>
            <person name="Barbazuk W.B."/>
            <person name="Baucom R.S."/>
            <person name="Brutnell T.P."/>
            <person name="Carpita N.C."/>
            <person name="Chaparro C."/>
            <person name="Chia J.-M."/>
            <person name="Deragon J.-M."/>
            <person name="Estill J.C."/>
            <person name="Fu Y."/>
            <person name="Jeddeloh J.A."/>
            <person name="Han Y."/>
            <person name="Lee H."/>
            <person name="Li P."/>
            <person name="Lisch D.R."/>
            <person name="Liu S."/>
            <person name="Liu Z."/>
            <person name="Nagel D.H."/>
            <person name="McCann M.C."/>
            <person name="SanMiguel P."/>
            <person name="Myers A.M."/>
            <person name="Nettleton D."/>
            <person name="Nguyen J."/>
            <person name="Penning B.W."/>
            <person name="Ponnala L."/>
            <person name="Schneider K.L."/>
            <person name="Schwartz D.C."/>
            <person name="Sharma A."/>
            <person name="Soderlund C."/>
            <person name="Springer N.M."/>
            <person name="Sun Q."/>
            <person name="Wang H."/>
            <person name="Waterman M."/>
            <person name="Westerman R."/>
            <person name="Wolfgruber T.K."/>
            <person name="Yang L."/>
            <person name="Yu Y."/>
            <person name="Zhang L."/>
            <person name="Zhou S."/>
            <person name="Zhu Q."/>
            <person name="Bennetzen J.L."/>
            <person name="Dawe R.K."/>
            <person name="Jiang J."/>
            <person name="Jiang N."/>
            <person name="Presting G.G."/>
            <person name="Wessler S.R."/>
            <person name="Aluru S."/>
            <person name="Martienssen R.A."/>
            <person name="Clifton S.W."/>
            <person name="McCombie W.R."/>
            <person name="Wing R.A."/>
            <person name="Wilson R.K."/>
        </authorList>
    </citation>
    <scope>NUCLEOTIDE SEQUENCE [LARGE SCALE GENOMIC DNA]</scope>
    <source>
        <strain evidence="2">cv. B73</strain>
    </source>
</reference>
<evidence type="ECO:0000313" key="1">
    <source>
        <dbReference type="EnsemblPlants" id="Zm00001eb389760_P001"/>
    </source>
</evidence>
<dbReference type="AlphaFoldDB" id="A0A804R519"/>
<reference evidence="1" key="2">
    <citation type="submission" date="2019-07" db="EMBL/GenBank/DDBJ databases">
        <authorList>
            <person name="Seetharam A."/>
            <person name="Woodhouse M."/>
            <person name="Cannon E."/>
        </authorList>
    </citation>
    <scope>NUCLEOTIDE SEQUENCE [LARGE SCALE GENOMIC DNA]</scope>
    <source>
        <strain evidence="1">cv. B73</strain>
    </source>
</reference>
<dbReference type="InterPro" id="IPR012438">
    <property type="entry name" value="DUF1639"/>
</dbReference>
<dbReference type="Pfam" id="PF07797">
    <property type="entry name" value="DUF1639"/>
    <property type="match status" value="1"/>
</dbReference>
<dbReference type="Gramene" id="Zm00001eb389760_T001">
    <property type="protein sequence ID" value="Zm00001eb389760_P001"/>
    <property type="gene ID" value="Zm00001eb389760"/>
</dbReference>
<proteinExistence type="predicted"/>
<dbReference type="EnsemblPlants" id="Zm00001eb389760_T001">
    <property type="protein sequence ID" value="Zm00001eb389760_P001"/>
    <property type="gene ID" value="Zm00001eb389760"/>
</dbReference>
<accession>A0A804R519</accession>
<keyword evidence="2" id="KW-1185">Reference proteome</keyword>
<dbReference type="PANTHER" id="PTHR33130:SF33">
    <property type="entry name" value="PUTATIVE (DUF1639)-RELATED"/>
    <property type="match status" value="1"/>
</dbReference>
<sequence length="279" mass="31387">LAPGVDPEALEVAEDCLESIFSVNSTATGDAIQPGLLFELFASLEANERDQSDSQVEDTFELDHSGDELFAKFYAALDEINFFKTSPAGDEDRGLLSKATQYFDDALLAMQKLGKKMASLVDIAESFKSRGMWSASNAYLNSVHFYVLFCYSENENVGVMGLRQKHRIYENVPPPPPRVDVYHQESSPMKMLPVNVYHHHHQESTLTGNGVATAGEKLGVERFELPLIYISLSRKVKEDDFLAMKGTKLPQRPKKRAKNMDKTLQVLNTWPEIDLILYF</sequence>
<dbReference type="Proteomes" id="UP000007305">
    <property type="component" value="Chromosome 9"/>
</dbReference>
<dbReference type="PANTHER" id="PTHR33130">
    <property type="entry name" value="PUTATIVE (DUF1639)-RELATED"/>
    <property type="match status" value="1"/>
</dbReference>
<reference evidence="1" key="3">
    <citation type="submission" date="2021-05" db="UniProtKB">
        <authorList>
            <consortium name="EnsemblPlants"/>
        </authorList>
    </citation>
    <scope>IDENTIFICATION</scope>
    <source>
        <strain evidence="1">cv. B73</strain>
    </source>
</reference>
<protein>
    <submittedName>
        <fullName evidence="1">Uncharacterized protein</fullName>
    </submittedName>
</protein>
<name>A0A804R519_MAIZE</name>
<evidence type="ECO:0000313" key="2">
    <source>
        <dbReference type="Proteomes" id="UP000007305"/>
    </source>
</evidence>
<organism evidence="1 2">
    <name type="scientific">Zea mays</name>
    <name type="common">Maize</name>
    <dbReference type="NCBI Taxonomy" id="4577"/>
    <lineage>
        <taxon>Eukaryota</taxon>
        <taxon>Viridiplantae</taxon>
        <taxon>Streptophyta</taxon>
        <taxon>Embryophyta</taxon>
        <taxon>Tracheophyta</taxon>
        <taxon>Spermatophyta</taxon>
        <taxon>Magnoliopsida</taxon>
        <taxon>Liliopsida</taxon>
        <taxon>Poales</taxon>
        <taxon>Poaceae</taxon>
        <taxon>PACMAD clade</taxon>
        <taxon>Panicoideae</taxon>
        <taxon>Andropogonodae</taxon>
        <taxon>Andropogoneae</taxon>
        <taxon>Tripsacinae</taxon>
        <taxon>Zea</taxon>
    </lineage>
</organism>
<dbReference type="InParanoid" id="A0A804R519"/>